<evidence type="ECO:0000256" key="1">
    <source>
        <dbReference type="ARBA" id="ARBA00022490"/>
    </source>
</evidence>
<dbReference type="Proteomes" id="UP000184089">
    <property type="component" value="Unassembled WGS sequence"/>
</dbReference>
<evidence type="ECO:0000256" key="6">
    <source>
        <dbReference type="HAMAP-Rule" id="MF_00117"/>
    </source>
</evidence>
<dbReference type="Pfam" id="PF01430">
    <property type="entry name" value="HSP33"/>
    <property type="match status" value="1"/>
</dbReference>
<dbReference type="EMBL" id="FQVY01000001">
    <property type="protein sequence ID" value="SHF75221.1"/>
    <property type="molecule type" value="Genomic_DNA"/>
</dbReference>
<dbReference type="Proteomes" id="UP000474718">
    <property type="component" value="Unassembled WGS sequence"/>
</dbReference>
<dbReference type="GO" id="GO:0044183">
    <property type="term" value="F:protein folding chaperone"/>
    <property type="evidence" value="ECO:0007669"/>
    <property type="project" value="TreeGrafter"/>
</dbReference>
<dbReference type="InterPro" id="IPR016154">
    <property type="entry name" value="Heat_shock_Hsp33_C"/>
</dbReference>
<dbReference type="Gene3D" id="3.55.30.10">
    <property type="entry name" value="Hsp33 domain"/>
    <property type="match status" value="1"/>
</dbReference>
<comment type="caution">
    <text evidence="8">The sequence shown here is derived from an EMBL/GenBank/DDBJ whole genome shotgun (WGS) entry which is preliminary data.</text>
</comment>
<dbReference type="HAMAP" id="MF_00117">
    <property type="entry name" value="HslO"/>
    <property type="match status" value="1"/>
</dbReference>
<dbReference type="SUPFAM" id="SSF118352">
    <property type="entry name" value="HSP33 redox switch-like"/>
    <property type="match status" value="1"/>
</dbReference>
<dbReference type="InterPro" id="IPR016153">
    <property type="entry name" value="Heat_shock_Hsp33_N"/>
</dbReference>
<name>A0AAQ1MBM6_9FIRM</name>
<dbReference type="Gene3D" id="3.90.1280.10">
    <property type="entry name" value="HSP33 redox switch-like"/>
    <property type="match status" value="1"/>
</dbReference>
<evidence type="ECO:0000313" key="7">
    <source>
        <dbReference type="EMBL" id="MZL69466.1"/>
    </source>
</evidence>
<dbReference type="GO" id="GO:0051082">
    <property type="term" value="F:unfolded protein binding"/>
    <property type="evidence" value="ECO:0007669"/>
    <property type="project" value="UniProtKB-UniRule"/>
</dbReference>
<dbReference type="AlphaFoldDB" id="A0AAQ1MBM6"/>
<evidence type="ECO:0000256" key="3">
    <source>
        <dbReference type="ARBA" id="ARBA00023157"/>
    </source>
</evidence>
<reference evidence="7 10" key="3">
    <citation type="journal article" date="2019" name="Nat. Med.">
        <title>A library of human gut bacterial isolates paired with longitudinal multiomics data enables mechanistic microbiome research.</title>
        <authorList>
            <person name="Poyet M."/>
            <person name="Groussin M."/>
            <person name="Gibbons S.M."/>
            <person name="Avila-Pacheco J."/>
            <person name="Jiang X."/>
            <person name="Kearney S.M."/>
            <person name="Perrotta A.R."/>
            <person name="Berdy B."/>
            <person name="Zhao S."/>
            <person name="Lieberman T.D."/>
            <person name="Swanson P.K."/>
            <person name="Smith M."/>
            <person name="Roesemann S."/>
            <person name="Alexander J.E."/>
            <person name="Rich S.A."/>
            <person name="Livny J."/>
            <person name="Vlamakis H."/>
            <person name="Clish C."/>
            <person name="Bullock K."/>
            <person name="Deik A."/>
            <person name="Scott J."/>
            <person name="Pierce K.A."/>
            <person name="Xavier R.J."/>
            <person name="Alm E.J."/>
        </authorList>
    </citation>
    <scope>NUCLEOTIDE SEQUENCE [LARGE SCALE GENOMIC DNA]</scope>
    <source>
        <strain evidence="7 10">BIOML-A2</strain>
    </source>
</reference>
<dbReference type="RefSeq" id="WP_021659162.1">
    <property type="nucleotide sequence ID" value="NZ_FQVY01000001.1"/>
</dbReference>
<accession>A0AAQ1MBM6</accession>
<comment type="similarity">
    <text evidence="6">Belongs to the HSP33 family.</text>
</comment>
<dbReference type="CDD" id="cd00498">
    <property type="entry name" value="Hsp33"/>
    <property type="match status" value="1"/>
</dbReference>
<protein>
    <recommendedName>
        <fullName evidence="6">33 kDa chaperonin</fullName>
    </recommendedName>
    <alternativeName>
        <fullName evidence="6">Heat shock protein 33 homolog</fullName>
        <shortName evidence="6">HSP33</shortName>
    </alternativeName>
</protein>
<organism evidence="8 9">
    <name type="scientific">Bittarella massiliensis</name>
    <name type="common">ex Durand et al. 2017</name>
    <dbReference type="NCBI Taxonomy" id="1720313"/>
    <lineage>
        <taxon>Bacteria</taxon>
        <taxon>Bacillati</taxon>
        <taxon>Bacillota</taxon>
        <taxon>Clostridia</taxon>
        <taxon>Eubacteriales</taxon>
        <taxon>Oscillospiraceae</taxon>
        <taxon>Bittarella (ex Durand et al. 2017)</taxon>
    </lineage>
</organism>
<keyword evidence="1 6" id="KW-0963">Cytoplasm</keyword>
<feature type="disulfide bond" description="Redox-active" evidence="6">
    <location>
        <begin position="270"/>
        <end position="273"/>
    </location>
</feature>
<dbReference type="GO" id="GO:0005737">
    <property type="term" value="C:cytoplasm"/>
    <property type="evidence" value="ECO:0007669"/>
    <property type="project" value="UniProtKB-SubCell"/>
</dbReference>
<evidence type="ECO:0000313" key="9">
    <source>
        <dbReference type="Proteomes" id="UP000184089"/>
    </source>
</evidence>
<dbReference type="SUPFAM" id="SSF64397">
    <property type="entry name" value="Hsp33 domain"/>
    <property type="match status" value="1"/>
</dbReference>
<keyword evidence="5 6" id="KW-0676">Redox-active center</keyword>
<keyword evidence="3 6" id="KW-1015">Disulfide bond</keyword>
<dbReference type="PANTHER" id="PTHR30111:SF1">
    <property type="entry name" value="33 KDA CHAPERONIN"/>
    <property type="match status" value="1"/>
</dbReference>
<sequence length="293" mass="31257">MGRVLRAISEDGGVVMTAIDSTDIVARAEQIHESSAVVTAALGRLLTAASIMGCGLKGKEQSVTLRLSGGGPTGNVIAVSDAWGNVRGTVSRPVVELPLNPYGKLDVGGAVGRDGTLTVIRDTGMKDPYVGSVPLVSGEVAEDVTAYYAASEQIPTVCALGVLVNPDLTVRAAGGFLVQLLPGALEEEIEQLEGNLKELPSVTQMLEGGMSLEQIIGRVLDGFAPNILDEFPVEYRCNCSRQRVEKALLSLGNKELQEMIDEGEPVEVCCHFCEKKYNFTQEELKNLKNPIDR</sequence>
<keyword evidence="4 6" id="KW-0143">Chaperone</keyword>
<comment type="PTM">
    <text evidence="6">Under oxidizing conditions two disulfide bonds are formed involving the reactive cysteines. Under reducing conditions zinc is bound to the reactive cysteines and the protein is inactive.</text>
</comment>
<evidence type="ECO:0000256" key="2">
    <source>
        <dbReference type="ARBA" id="ARBA00022833"/>
    </source>
</evidence>
<reference evidence="9" key="1">
    <citation type="submission" date="2016-11" db="EMBL/GenBank/DDBJ databases">
        <authorList>
            <person name="Jaros S."/>
            <person name="Januszkiewicz K."/>
            <person name="Wedrychowicz H."/>
        </authorList>
    </citation>
    <scope>NUCLEOTIDE SEQUENCE [LARGE SCALE GENOMIC DNA]</scope>
    <source>
        <strain evidence="9">DSM 4029</strain>
    </source>
</reference>
<feature type="disulfide bond" description="Redox-active" evidence="6">
    <location>
        <begin position="237"/>
        <end position="239"/>
    </location>
</feature>
<evidence type="ECO:0000256" key="5">
    <source>
        <dbReference type="ARBA" id="ARBA00023284"/>
    </source>
</evidence>
<dbReference type="NCBIfam" id="NF001033">
    <property type="entry name" value="PRK00114.1"/>
    <property type="match status" value="1"/>
</dbReference>
<proteinExistence type="inferred from homology"/>
<comment type="subcellular location">
    <subcellularLocation>
        <location evidence="6">Cytoplasm</location>
    </subcellularLocation>
</comment>
<comment type="function">
    <text evidence="6">Redox regulated molecular chaperone. Protects both thermally unfolding and oxidatively damaged proteins from irreversible aggregation. Plays an important role in the bacterial defense system toward oxidative stress.</text>
</comment>
<keyword evidence="2 6" id="KW-0862">Zinc</keyword>
<dbReference type="PIRSF" id="PIRSF005261">
    <property type="entry name" value="Heat_shock_Hsp33"/>
    <property type="match status" value="1"/>
</dbReference>
<dbReference type="EMBL" id="WWVX01000004">
    <property type="protein sequence ID" value="MZL69466.1"/>
    <property type="molecule type" value="Genomic_DNA"/>
</dbReference>
<evidence type="ECO:0000313" key="10">
    <source>
        <dbReference type="Proteomes" id="UP000474718"/>
    </source>
</evidence>
<reference evidence="8" key="2">
    <citation type="submission" date="2016-11" db="EMBL/GenBank/DDBJ databases">
        <authorList>
            <person name="Varghese N."/>
            <person name="Submissions S."/>
        </authorList>
    </citation>
    <scope>NUCLEOTIDE SEQUENCE</scope>
    <source>
        <strain evidence="8">DSM 4029</strain>
    </source>
</reference>
<gene>
    <name evidence="6" type="primary">hslO</name>
    <name evidence="7" type="ORF">GT747_06760</name>
    <name evidence="8" type="ORF">SAMN05444424_0557</name>
</gene>
<keyword evidence="10" id="KW-1185">Reference proteome</keyword>
<evidence type="ECO:0000256" key="4">
    <source>
        <dbReference type="ARBA" id="ARBA00023186"/>
    </source>
</evidence>
<dbReference type="InterPro" id="IPR000397">
    <property type="entry name" value="Heat_shock_Hsp33"/>
</dbReference>
<dbReference type="PANTHER" id="PTHR30111">
    <property type="entry name" value="33 KDA CHAPERONIN"/>
    <property type="match status" value="1"/>
</dbReference>
<dbReference type="GO" id="GO:0042026">
    <property type="term" value="P:protein refolding"/>
    <property type="evidence" value="ECO:0007669"/>
    <property type="project" value="TreeGrafter"/>
</dbReference>
<evidence type="ECO:0000313" key="8">
    <source>
        <dbReference type="EMBL" id="SHF75221.1"/>
    </source>
</evidence>